<reference evidence="6 7" key="1">
    <citation type="submission" date="2023-08" db="EMBL/GenBank/DDBJ databases">
        <title>Pathogen: clinical or host-associated sample.</title>
        <authorList>
            <person name="Hergert J."/>
            <person name="Casey R."/>
            <person name="Wagner J."/>
            <person name="Young E.L."/>
            <person name="Oakeson K.F."/>
        </authorList>
    </citation>
    <scope>NUCLEOTIDE SEQUENCE [LARGE SCALE GENOMIC DNA]</scope>
    <source>
        <strain evidence="6 7">UPHL-collab-2</strain>
    </source>
</reference>
<dbReference type="Pfam" id="PF00890">
    <property type="entry name" value="FAD_binding_2"/>
    <property type="match status" value="1"/>
</dbReference>
<dbReference type="InterPro" id="IPR027477">
    <property type="entry name" value="Succ_DH/fumarate_Rdtase_cat_sf"/>
</dbReference>
<keyword evidence="7" id="KW-1185">Reference proteome</keyword>
<dbReference type="PANTHER" id="PTHR43400:SF10">
    <property type="entry name" value="3-OXOSTEROID 1-DEHYDROGENASE"/>
    <property type="match status" value="1"/>
</dbReference>
<comment type="cofactor">
    <cofactor evidence="1">
        <name>FAD</name>
        <dbReference type="ChEBI" id="CHEBI:57692"/>
    </cofactor>
</comment>
<sequence length="587" mass="61543">MKESKMPSNRNPDGMEEVDLLVCGAGAGGMTAALVARLEGLDVVLAEKTAQVGGTTSTSGGTTWVPGTHLSELAGVPDSVEDARAFLESVVANRGGARLREAFLTSGRAAIEELDRRTDVKFVAAAAHPDYLDGPGAAYGGRALGPVNFDGRLLSREDFERVRPPRGEFLGLGGMMVGRAEVGALLAPFASIANLRTTIAIVGGYMLDRLRYRRGTRLLMGNALVARLLFSLRKAKVPILFETGVKELIVEDGRVVGAVLEGAAGPRRIRARKGVVLATGGVCWNKALRARLFPQGTRDYALGPVTNTGDGADVAMAIGARFEDGGDSPALWMPCSSYRRPDGTLAVWPHIILDRAKPGLFAVDAKGRRFVNEANSYHDFAMGQIATGAIPAHLVCDAAFMRRYGMGMILPGARNLRAMVKAGYVIEAKTLTELAGKIQCDPVALAATVESYNRAAASGVDDEFGRGSSVVNRFNGDAASGGKNPCLGPVGAGPYYAMAVRPADLASSAGLSGDEFGRVLDEDGEPITGLYACGNDLASIFRGTYPGPGTTLGPALVFGWRVAKHAAGTLADSAGAMTDERKQNATL</sequence>
<dbReference type="InterPro" id="IPR036188">
    <property type="entry name" value="FAD/NAD-bd_sf"/>
</dbReference>
<dbReference type="SUPFAM" id="SSF56425">
    <property type="entry name" value="Succinate dehydrogenase/fumarate reductase flavoprotein, catalytic domain"/>
    <property type="match status" value="1"/>
</dbReference>
<dbReference type="SUPFAM" id="SSF51905">
    <property type="entry name" value="FAD/NAD(P)-binding domain"/>
    <property type="match status" value="1"/>
</dbReference>
<protein>
    <submittedName>
        <fullName evidence="6">FAD-dependent oxidoreductase</fullName>
    </submittedName>
</protein>
<name>A0ABY9K6W5_9HYPH</name>
<evidence type="ECO:0000313" key="7">
    <source>
        <dbReference type="Proteomes" id="UP001225788"/>
    </source>
</evidence>
<dbReference type="InterPro" id="IPR050315">
    <property type="entry name" value="FAD-oxidoreductase_2"/>
</dbReference>
<gene>
    <name evidence="6" type="ORF">Q9315_01730</name>
</gene>
<evidence type="ECO:0000256" key="1">
    <source>
        <dbReference type="ARBA" id="ARBA00001974"/>
    </source>
</evidence>
<organism evidence="6 7">
    <name type="scientific">Shinella oryzae</name>
    <dbReference type="NCBI Taxonomy" id="2871820"/>
    <lineage>
        <taxon>Bacteria</taxon>
        <taxon>Pseudomonadati</taxon>
        <taxon>Pseudomonadota</taxon>
        <taxon>Alphaproteobacteria</taxon>
        <taxon>Hyphomicrobiales</taxon>
        <taxon>Rhizobiaceae</taxon>
        <taxon>Shinella</taxon>
    </lineage>
</organism>
<keyword evidence="2" id="KW-0285">Flavoprotein</keyword>
<evidence type="ECO:0000259" key="5">
    <source>
        <dbReference type="Pfam" id="PF00890"/>
    </source>
</evidence>
<dbReference type="Proteomes" id="UP001225788">
    <property type="component" value="Chromosome"/>
</dbReference>
<dbReference type="RefSeq" id="WP_306158987.1">
    <property type="nucleotide sequence ID" value="NZ_CP132314.1"/>
</dbReference>
<evidence type="ECO:0000256" key="2">
    <source>
        <dbReference type="ARBA" id="ARBA00022630"/>
    </source>
</evidence>
<dbReference type="Gene3D" id="3.50.50.60">
    <property type="entry name" value="FAD/NAD(P)-binding domain"/>
    <property type="match status" value="2"/>
</dbReference>
<dbReference type="EMBL" id="CP132314">
    <property type="protein sequence ID" value="WLS03389.1"/>
    <property type="molecule type" value="Genomic_DNA"/>
</dbReference>
<evidence type="ECO:0000256" key="4">
    <source>
        <dbReference type="ARBA" id="ARBA00023002"/>
    </source>
</evidence>
<feature type="domain" description="FAD-dependent oxidoreductase 2 FAD-binding" evidence="5">
    <location>
        <begin position="19"/>
        <end position="552"/>
    </location>
</feature>
<accession>A0ABY9K6W5</accession>
<keyword evidence="3" id="KW-0274">FAD</keyword>
<dbReference type="PANTHER" id="PTHR43400">
    <property type="entry name" value="FUMARATE REDUCTASE"/>
    <property type="match status" value="1"/>
</dbReference>
<dbReference type="InterPro" id="IPR003953">
    <property type="entry name" value="FAD-dep_OxRdtase_2_FAD-bd"/>
</dbReference>
<keyword evidence="4" id="KW-0560">Oxidoreductase</keyword>
<evidence type="ECO:0000313" key="6">
    <source>
        <dbReference type="EMBL" id="WLS03389.1"/>
    </source>
</evidence>
<proteinExistence type="predicted"/>
<evidence type="ECO:0000256" key="3">
    <source>
        <dbReference type="ARBA" id="ARBA00022827"/>
    </source>
</evidence>